<protein>
    <submittedName>
        <fullName evidence="2">D-sedoheptulose 7-phosphate isomerase</fullName>
    </submittedName>
</protein>
<proteinExistence type="predicted"/>
<evidence type="ECO:0000313" key="2">
    <source>
        <dbReference type="EMBL" id="SEI51960.1"/>
    </source>
</evidence>
<dbReference type="GO" id="GO:0097367">
    <property type="term" value="F:carbohydrate derivative binding"/>
    <property type="evidence" value="ECO:0007669"/>
    <property type="project" value="InterPro"/>
</dbReference>
<keyword evidence="3" id="KW-1185">Reference proteome</keyword>
<dbReference type="InterPro" id="IPR050099">
    <property type="entry name" value="SIS_GmhA/DiaA_subfam"/>
</dbReference>
<dbReference type="PANTHER" id="PTHR30390">
    <property type="entry name" value="SEDOHEPTULOSE 7-PHOSPHATE ISOMERASE / DNAA INITIATOR-ASSOCIATING FACTOR FOR REPLICATION INITIATION"/>
    <property type="match status" value="1"/>
</dbReference>
<reference evidence="2 3" key="1">
    <citation type="submission" date="2016-10" db="EMBL/GenBank/DDBJ databases">
        <authorList>
            <person name="de Groot N.N."/>
        </authorList>
    </citation>
    <scope>NUCLEOTIDE SEQUENCE [LARGE SCALE GENOMIC DNA]</scope>
    <source>
        <strain evidence="2 3">DSM 19938</strain>
    </source>
</reference>
<dbReference type="OrthoDB" id="9781311at2"/>
<accession>A0A1H6RJH5</accession>
<dbReference type="Proteomes" id="UP000199532">
    <property type="component" value="Unassembled WGS sequence"/>
</dbReference>
<dbReference type="GO" id="GO:1901135">
    <property type="term" value="P:carbohydrate derivative metabolic process"/>
    <property type="evidence" value="ECO:0007669"/>
    <property type="project" value="InterPro"/>
</dbReference>
<dbReference type="CDD" id="cd05006">
    <property type="entry name" value="SIS_GmhA"/>
    <property type="match status" value="1"/>
</dbReference>
<dbReference type="STRING" id="408657.SAMN04487995_1102"/>
<evidence type="ECO:0000259" key="1">
    <source>
        <dbReference type="PROSITE" id="PS51464"/>
    </source>
</evidence>
<dbReference type="Pfam" id="PF13580">
    <property type="entry name" value="SIS_2"/>
    <property type="match status" value="1"/>
</dbReference>
<dbReference type="InterPro" id="IPR046348">
    <property type="entry name" value="SIS_dom_sf"/>
</dbReference>
<name>A0A1H6RJH5_9BACT</name>
<keyword evidence="2" id="KW-0413">Isomerase</keyword>
<sequence length="186" mass="20410">MTENFVTNYIEELKETLDNLDKQEIVKFASILEQARQNGNKVFIFGNGGSGSTATHFACDINKGASLGKEKRHKIIALTDNIPIMLAYSNDMSYDDVFVEQLKNFIETGDVVVGISGSGNSKNIIKAIEFANGQGNTTVGITGFDGGKLKKLATYSVNANRNDMQISEDIHMILVHLMMKILEAID</sequence>
<dbReference type="SUPFAM" id="SSF53697">
    <property type="entry name" value="SIS domain"/>
    <property type="match status" value="1"/>
</dbReference>
<dbReference type="PROSITE" id="PS51464">
    <property type="entry name" value="SIS"/>
    <property type="match status" value="1"/>
</dbReference>
<dbReference type="InterPro" id="IPR001347">
    <property type="entry name" value="SIS_dom"/>
</dbReference>
<dbReference type="Gene3D" id="3.40.50.10490">
    <property type="entry name" value="Glucose-6-phosphate isomerase like protein, domain 1"/>
    <property type="match status" value="1"/>
</dbReference>
<organism evidence="2 3">
    <name type="scientific">Dyadobacter koreensis</name>
    <dbReference type="NCBI Taxonomy" id="408657"/>
    <lineage>
        <taxon>Bacteria</taxon>
        <taxon>Pseudomonadati</taxon>
        <taxon>Bacteroidota</taxon>
        <taxon>Cytophagia</taxon>
        <taxon>Cytophagales</taxon>
        <taxon>Spirosomataceae</taxon>
        <taxon>Dyadobacter</taxon>
    </lineage>
</organism>
<dbReference type="GO" id="GO:0016853">
    <property type="term" value="F:isomerase activity"/>
    <property type="evidence" value="ECO:0007669"/>
    <property type="project" value="UniProtKB-KW"/>
</dbReference>
<dbReference type="PANTHER" id="PTHR30390:SF8">
    <property type="entry name" value="SUGAR ISOMERASE (SIS)"/>
    <property type="match status" value="1"/>
</dbReference>
<dbReference type="RefSeq" id="WP_090333089.1">
    <property type="nucleotide sequence ID" value="NZ_FNXY01000002.1"/>
</dbReference>
<feature type="domain" description="SIS" evidence="1">
    <location>
        <begin position="32"/>
        <end position="186"/>
    </location>
</feature>
<gene>
    <name evidence="2" type="ORF">SAMN04487995_1102</name>
</gene>
<dbReference type="AlphaFoldDB" id="A0A1H6RJH5"/>
<evidence type="ECO:0000313" key="3">
    <source>
        <dbReference type="Proteomes" id="UP000199532"/>
    </source>
</evidence>
<dbReference type="EMBL" id="FNXY01000002">
    <property type="protein sequence ID" value="SEI51960.1"/>
    <property type="molecule type" value="Genomic_DNA"/>
</dbReference>
<dbReference type="InterPro" id="IPR035461">
    <property type="entry name" value="GmhA/DiaA"/>
</dbReference>